<evidence type="ECO:0000313" key="2">
    <source>
        <dbReference type="Proteomes" id="UP000603141"/>
    </source>
</evidence>
<protein>
    <submittedName>
        <fullName evidence="1">Uncharacterized protein</fullName>
    </submittedName>
</protein>
<proteinExistence type="predicted"/>
<dbReference type="EMBL" id="JAENIJ010000025">
    <property type="protein sequence ID" value="MBK1883661.1"/>
    <property type="molecule type" value="Genomic_DNA"/>
</dbReference>
<comment type="caution">
    <text evidence="1">The sequence shown here is derived from an EMBL/GenBank/DDBJ whole genome shotgun (WGS) entry which is preliminary data.</text>
</comment>
<organism evidence="1 2">
    <name type="scientific">Luteolibacter pohnpeiensis</name>
    <dbReference type="NCBI Taxonomy" id="454153"/>
    <lineage>
        <taxon>Bacteria</taxon>
        <taxon>Pseudomonadati</taxon>
        <taxon>Verrucomicrobiota</taxon>
        <taxon>Verrucomicrobiia</taxon>
        <taxon>Verrucomicrobiales</taxon>
        <taxon>Verrucomicrobiaceae</taxon>
        <taxon>Luteolibacter</taxon>
    </lineage>
</organism>
<evidence type="ECO:0000313" key="1">
    <source>
        <dbReference type="EMBL" id="MBK1883661.1"/>
    </source>
</evidence>
<dbReference type="AlphaFoldDB" id="A0A934S6Q8"/>
<dbReference type="InterPro" id="IPR056908">
    <property type="entry name" value="Gp80-like"/>
</dbReference>
<gene>
    <name evidence="1" type="ORF">JIN85_14665</name>
</gene>
<dbReference type="RefSeq" id="WP_200272033.1">
    <property type="nucleotide sequence ID" value="NZ_JAENIJ010000025.1"/>
</dbReference>
<reference evidence="1" key="1">
    <citation type="submission" date="2021-01" db="EMBL/GenBank/DDBJ databases">
        <title>Modified the classification status of verrucomicrobia.</title>
        <authorList>
            <person name="Feng X."/>
        </authorList>
    </citation>
    <scope>NUCLEOTIDE SEQUENCE</scope>
    <source>
        <strain evidence="1">KCTC 22041</strain>
    </source>
</reference>
<name>A0A934S6Q8_9BACT</name>
<dbReference type="Proteomes" id="UP000603141">
    <property type="component" value="Unassembled WGS sequence"/>
</dbReference>
<keyword evidence="2" id="KW-1185">Reference proteome</keyword>
<accession>A0A934S6Q8</accession>
<sequence>MSALSDYLENKLADHILGGSDYTRPATVYLALYTAGPTDAGGGTEVSGNGYARASVTNNNTNFPGASAGLKANGAAITFSAATGAWGSITHFAIFDSSSGGNMLIHGALTTSKVVETGDVPSFPIGSISLQFN</sequence>
<dbReference type="Pfam" id="PF23140">
    <property type="entry name" value="Gp80"/>
    <property type="match status" value="1"/>
</dbReference>